<sequence length="225" mass="25229">MPGPRDSVGIKVALHHQNDIPKGMSKDLGFALSPGTYNLAEVTMSQITNQPMPYGKCATKQLKHVEMYSVMACILDCQTDYVVEKCHCKDAFMPGDFPVCSPYQLQTCLNPMMESFISSFETNCSCPVPCERTEYSTMLSSGIFPARHVAMALDKELNMSMDYSRNNLLELIVYFEELKYTRITQQPAYSLESLLSDIGGSMGLFMGVSILTLFELMDVLLRTVY</sequence>
<keyword evidence="4 12" id="KW-0812">Transmembrane</keyword>
<dbReference type="Gene3D" id="1.10.287.770">
    <property type="entry name" value="YojJ-like"/>
    <property type="match status" value="1"/>
</dbReference>
<evidence type="ECO:0000256" key="11">
    <source>
        <dbReference type="ARBA" id="ARBA00023303"/>
    </source>
</evidence>
<comment type="similarity">
    <text evidence="12">Belongs to the amiloride-sensitive sodium channel (TC 1.A.6) family.</text>
</comment>
<dbReference type="OMA" id="HDENVVR"/>
<protein>
    <submittedName>
        <fullName evidence="14">Acid-sensing ion channel 2-like</fullName>
    </submittedName>
</protein>
<dbReference type="KEGG" id="aplc:110980483"/>
<evidence type="ECO:0000256" key="5">
    <source>
        <dbReference type="ARBA" id="ARBA00022989"/>
    </source>
</evidence>
<evidence type="ECO:0000256" key="4">
    <source>
        <dbReference type="ARBA" id="ARBA00022692"/>
    </source>
</evidence>
<evidence type="ECO:0000256" key="12">
    <source>
        <dbReference type="RuleBase" id="RU000679"/>
    </source>
</evidence>
<keyword evidence="5" id="KW-1133">Transmembrane helix</keyword>
<dbReference type="PRINTS" id="PR01078">
    <property type="entry name" value="AMINACHANNEL"/>
</dbReference>
<reference evidence="14" key="1">
    <citation type="submission" date="2025-08" db="UniProtKB">
        <authorList>
            <consortium name="RefSeq"/>
        </authorList>
    </citation>
    <scope>IDENTIFICATION</scope>
</reference>
<evidence type="ECO:0000256" key="8">
    <source>
        <dbReference type="ARBA" id="ARBA00023136"/>
    </source>
</evidence>
<keyword evidence="9" id="KW-0325">Glycoprotein</keyword>
<gene>
    <name evidence="14" type="primary">LOC110980483</name>
</gene>
<comment type="subcellular location">
    <subcellularLocation>
        <location evidence="1">Membrane</location>
        <topology evidence="1">Multi-pass membrane protein</topology>
    </subcellularLocation>
</comment>
<dbReference type="AlphaFoldDB" id="A0A8B7YKD1"/>
<keyword evidence="7 12" id="KW-0406">Ion transport</keyword>
<evidence type="ECO:0000313" key="13">
    <source>
        <dbReference type="Proteomes" id="UP000694845"/>
    </source>
</evidence>
<organism evidence="13 14">
    <name type="scientific">Acanthaster planci</name>
    <name type="common">Crown-of-thorns starfish</name>
    <dbReference type="NCBI Taxonomy" id="133434"/>
    <lineage>
        <taxon>Eukaryota</taxon>
        <taxon>Metazoa</taxon>
        <taxon>Echinodermata</taxon>
        <taxon>Eleutherozoa</taxon>
        <taxon>Asterozoa</taxon>
        <taxon>Asteroidea</taxon>
        <taxon>Valvatacea</taxon>
        <taxon>Valvatida</taxon>
        <taxon>Acanthasteridae</taxon>
        <taxon>Acanthaster</taxon>
    </lineage>
</organism>
<keyword evidence="3 12" id="KW-0894">Sodium channel</keyword>
<dbReference type="InterPro" id="IPR020903">
    <property type="entry name" value="ENaC_CS"/>
</dbReference>
<dbReference type="GeneID" id="110980483"/>
<dbReference type="FunFam" id="1.10.287.770:FF:000001">
    <property type="entry name" value="Acid-sensing ion channel subunit 1"/>
    <property type="match status" value="1"/>
</dbReference>
<dbReference type="GO" id="GO:0015280">
    <property type="term" value="F:ligand-gated sodium channel activity"/>
    <property type="evidence" value="ECO:0007669"/>
    <property type="project" value="TreeGrafter"/>
</dbReference>
<evidence type="ECO:0000256" key="1">
    <source>
        <dbReference type="ARBA" id="ARBA00004141"/>
    </source>
</evidence>
<name>A0A8B7YKD1_ACAPL</name>
<keyword evidence="2 12" id="KW-0813">Transport</keyword>
<keyword evidence="13" id="KW-1185">Reference proteome</keyword>
<dbReference type="InterPro" id="IPR001873">
    <property type="entry name" value="ENaC"/>
</dbReference>
<keyword evidence="11 12" id="KW-0407">Ion channel</keyword>
<evidence type="ECO:0000256" key="10">
    <source>
        <dbReference type="ARBA" id="ARBA00023201"/>
    </source>
</evidence>
<evidence type="ECO:0000256" key="6">
    <source>
        <dbReference type="ARBA" id="ARBA00023053"/>
    </source>
</evidence>
<proteinExistence type="inferred from homology"/>
<evidence type="ECO:0000313" key="14">
    <source>
        <dbReference type="RefSeq" id="XP_022092885.1"/>
    </source>
</evidence>
<dbReference type="Gene3D" id="1.10.287.820">
    <property type="entry name" value="Acid-sensing ion channel domain"/>
    <property type="match status" value="1"/>
</dbReference>
<dbReference type="OrthoDB" id="10068240at2759"/>
<evidence type="ECO:0000256" key="3">
    <source>
        <dbReference type="ARBA" id="ARBA00022461"/>
    </source>
</evidence>
<keyword evidence="6" id="KW-0915">Sodium</keyword>
<dbReference type="GO" id="GO:0005886">
    <property type="term" value="C:plasma membrane"/>
    <property type="evidence" value="ECO:0007669"/>
    <property type="project" value="TreeGrafter"/>
</dbReference>
<accession>A0A8B7YKD1</accession>
<keyword evidence="8" id="KW-0472">Membrane</keyword>
<dbReference type="PANTHER" id="PTHR11690:SF300">
    <property type="entry name" value="PICKPOCKET PROTEIN 19"/>
    <property type="match status" value="1"/>
</dbReference>
<dbReference type="Proteomes" id="UP000694845">
    <property type="component" value="Unplaced"/>
</dbReference>
<dbReference type="Pfam" id="PF00858">
    <property type="entry name" value="ASC"/>
    <property type="match status" value="1"/>
</dbReference>
<evidence type="ECO:0000256" key="2">
    <source>
        <dbReference type="ARBA" id="ARBA00022448"/>
    </source>
</evidence>
<evidence type="ECO:0000256" key="7">
    <source>
        <dbReference type="ARBA" id="ARBA00023065"/>
    </source>
</evidence>
<dbReference type="PANTHER" id="PTHR11690">
    <property type="entry name" value="AMILORIDE-SENSITIVE SODIUM CHANNEL-RELATED"/>
    <property type="match status" value="1"/>
</dbReference>
<dbReference type="RefSeq" id="XP_022092885.1">
    <property type="nucleotide sequence ID" value="XM_022237193.1"/>
</dbReference>
<evidence type="ECO:0000256" key="9">
    <source>
        <dbReference type="ARBA" id="ARBA00023180"/>
    </source>
</evidence>
<dbReference type="PROSITE" id="PS01206">
    <property type="entry name" value="ASC"/>
    <property type="match status" value="1"/>
</dbReference>
<keyword evidence="10 12" id="KW-0739">Sodium transport</keyword>